<gene>
    <name evidence="2" type="ORF">PC117_g2590</name>
</gene>
<comment type="caution">
    <text evidence="2">The sequence shown here is derived from an EMBL/GenBank/DDBJ whole genome shotgun (WGS) entry which is preliminary data.</text>
</comment>
<dbReference type="Proteomes" id="UP000736787">
    <property type="component" value="Unassembled WGS sequence"/>
</dbReference>
<proteinExistence type="predicted"/>
<organism evidence="2 3">
    <name type="scientific">Phytophthora cactorum</name>
    <dbReference type="NCBI Taxonomy" id="29920"/>
    <lineage>
        <taxon>Eukaryota</taxon>
        <taxon>Sar</taxon>
        <taxon>Stramenopiles</taxon>
        <taxon>Oomycota</taxon>
        <taxon>Peronosporomycetes</taxon>
        <taxon>Peronosporales</taxon>
        <taxon>Peronosporaceae</taxon>
        <taxon>Phytophthora</taxon>
    </lineage>
</organism>
<evidence type="ECO:0000313" key="2">
    <source>
        <dbReference type="EMBL" id="KAG2952718.1"/>
    </source>
</evidence>
<feature type="region of interest" description="Disordered" evidence="1">
    <location>
        <begin position="23"/>
        <end position="42"/>
    </location>
</feature>
<sequence>MRNWGATTRCAPWQLASANGTAFLGNTTAPLPDGERGKKLEF</sequence>
<feature type="compositionally biased region" description="Basic and acidic residues" evidence="1">
    <location>
        <begin position="33"/>
        <end position="42"/>
    </location>
</feature>
<evidence type="ECO:0000256" key="1">
    <source>
        <dbReference type="SAM" id="MobiDB-lite"/>
    </source>
</evidence>
<dbReference type="EMBL" id="RCMK01000034">
    <property type="protein sequence ID" value="KAG2952718.1"/>
    <property type="molecule type" value="Genomic_DNA"/>
</dbReference>
<reference evidence="2" key="1">
    <citation type="submission" date="2018-10" db="EMBL/GenBank/DDBJ databases">
        <title>Effector identification in a new, highly contiguous assembly of the strawberry crown rot pathogen Phytophthora cactorum.</title>
        <authorList>
            <person name="Armitage A.D."/>
            <person name="Nellist C.F."/>
            <person name="Bates H."/>
            <person name="Vickerstaff R.J."/>
            <person name="Harrison R.J."/>
        </authorList>
    </citation>
    <scope>NUCLEOTIDE SEQUENCE</scope>
    <source>
        <strain evidence="2">4040</strain>
    </source>
</reference>
<accession>A0A8T1EM79</accession>
<evidence type="ECO:0000313" key="3">
    <source>
        <dbReference type="Proteomes" id="UP000736787"/>
    </source>
</evidence>
<name>A0A8T1EM79_9STRA</name>
<protein>
    <submittedName>
        <fullName evidence="2">Uncharacterized protein</fullName>
    </submittedName>
</protein>
<dbReference type="AlphaFoldDB" id="A0A8T1EM79"/>